<keyword evidence="4 5" id="KW-0067">ATP-binding</keyword>
<dbReference type="FunCoup" id="A0A2P6NZL9">
    <property type="interactions" value="562"/>
</dbReference>
<dbReference type="GO" id="GO:0016208">
    <property type="term" value="F:AMP binding"/>
    <property type="evidence" value="ECO:0007669"/>
    <property type="project" value="InterPro"/>
</dbReference>
<dbReference type="Pfam" id="PF16177">
    <property type="entry name" value="ACAS_N"/>
    <property type="match status" value="1"/>
</dbReference>
<protein>
    <recommendedName>
        <fullName evidence="5">Acetyl-coenzyme A synthetase</fullName>
        <ecNumber evidence="5">6.2.1.1</ecNumber>
    </recommendedName>
</protein>
<feature type="domain" description="AMP-binding enzyme C-terminal" evidence="7">
    <location>
        <begin position="528"/>
        <end position="606"/>
    </location>
</feature>
<dbReference type="STRING" id="1890364.A0A2P6NZL9"/>
<evidence type="ECO:0000259" key="8">
    <source>
        <dbReference type="Pfam" id="PF16177"/>
    </source>
</evidence>
<dbReference type="InterPro" id="IPR025110">
    <property type="entry name" value="AMP-bd_C"/>
</dbReference>
<dbReference type="Gene3D" id="3.30.300.30">
    <property type="match status" value="1"/>
</dbReference>
<dbReference type="Proteomes" id="UP000241769">
    <property type="component" value="Unassembled WGS sequence"/>
</dbReference>
<comment type="caution">
    <text evidence="9">The sequence shown here is derived from an EMBL/GenBank/DDBJ whole genome shotgun (WGS) entry which is preliminary data.</text>
</comment>
<evidence type="ECO:0000259" key="7">
    <source>
        <dbReference type="Pfam" id="PF13193"/>
    </source>
</evidence>
<dbReference type="InterPro" id="IPR011904">
    <property type="entry name" value="Ac_CoA_lig"/>
</dbReference>
<reference evidence="9 10" key="1">
    <citation type="journal article" date="2018" name="Genome Biol. Evol.">
        <title>Multiple Roots of Fruiting Body Formation in Amoebozoa.</title>
        <authorList>
            <person name="Hillmann F."/>
            <person name="Forbes G."/>
            <person name="Novohradska S."/>
            <person name="Ferling I."/>
            <person name="Riege K."/>
            <person name="Groth M."/>
            <person name="Westermann M."/>
            <person name="Marz M."/>
            <person name="Spaller T."/>
            <person name="Winckler T."/>
            <person name="Schaap P."/>
            <person name="Glockner G."/>
        </authorList>
    </citation>
    <scope>NUCLEOTIDE SEQUENCE [LARGE SCALE GENOMIC DNA]</scope>
    <source>
        <strain evidence="9 10">Jena</strain>
    </source>
</reference>
<evidence type="ECO:0000313" key="9">
    <source>
        <dbReference type="EMBL" id="PRP89401.1"/>
    </source>
</evidence>
<evidence type="ECO:0000313" key="10">
    <source>
        <dbReference type="Proteomes" id="UP000241769"/>
    </source>
</evidence>
<dbReference type="PANTHER" id="PTHR24095:SF14">
    <property type="entry name" value="ACETYL-COENZYME A SYNTHETASE 1"/>
    <property type="match status" value="1"/>
</dbReference>
<dbReference type="InterPro" id="IPR000873">
    <property type="entry name" value="AMP-dep_synth/lig_dom"/>
</dbReference>
<comment type="catalytic activity">
    <reaction evidence="5">
        <text>acetate + ATP + CoA = acetyl-CoA + AMP + diphosphate</text>
        <dbReference type="Rhea" id="RHEA:23176"/>
        <dbReference type="ChEBI" id="CHEBI:30089"/>
        <dbReference type="ChEBI" id="CHEBI:30616"/>
        <dbReference type="ChEBI" id="CHEBI:33019"/>
        <dbReference type="ChEBI" id="CHEBI:57287"/>
        <dbReference type="ChEBI" id="CHEBI:57288"/>
        <dbReference type="ChEBI" id="CHEBI:456215"/>
        <dbReference type="EC" id="6.2.1.1"/>
    </reaction>
</comment>
<feature type="domain" description="Acetyl-coenzyme A synthetase N-terminal" evidence="8">
    <location>
        <begin position="36"/>
        <end position="92"/>
    </location>
</feature>
<keyword evidence="2 5" id="KW-0436">Ligase</keyword>
<evidence type="ECO:0000256" key="3">
    <source>
        <dbReference type="ARBA" id="ARBA00022741"/>
    </source>
</evidence>
<dbReference type="AlphaFoldDB" id="A0A2P6NZL9"/>
<proteinExistence type="inferred from homology"/>
<dbReference type="InParanoid" id="A0A2P6NZL9"/>
<gene>
    <name evidence="9" type="ORF">PROFUN_01264</name>
</gene>
<dbReference type="PROSITE" id="PS00455">
    <property type="entry name" value="AMP_BINDING"/>
    <property type="match status" value="1"/>
</dbReference>
<evidence type="ECO:0000256" key="5">
    <source>
        <dbReference type="RuleBase" id="RU361147"/>
    </source>
</evidence>
<evidence type="ECO:0000256" key="2">
    <source>
        <dbReference type="ARBA" id="ARBA00022598"/>
    </source>
</evidence>
<dbReference type="InterPro" id="IPR020845">
    <property type="entry name" value="AMP-binding_CS"/>
</dbReference>
<dbReference type="GO" id="GO:0005524">
    <property type="term" value="F:ATP binding"/>
    <property type="evidence" value="ECO:0007669"/>
    <property type="project" value="UniProtKB-UniRule"/>
</dbReference>
<sequence length="647" mass="72029">MVSVTDLQKEHPLFNERHEVPDRVSKGSHISSMAQYEKYYRESIENPESFWQQRANELLTWTKPFTKVFSGGFENGDVKWFEDGELNVSYNCLDRHAERTPDKVAIIWEGDSPNQVEHITYKQALEQTCRLANAMKELGVKRGESVCIYLPNCPTAAYAMLACARIGAPHSVVFAGFSADSLADRIRDSKSKLIITADQSTRGGKVIPLKQAVDDAVKKSDSVQHVLLLQNTGGKVHFEKGRDVWLHEAMEKQSTTCQPESMNAEDPLFYLYTSGSTGTPKGLVHTQGGYLLYAALTHLWVFDYRENDIYACVADVGWITGHSYIVYGPLCNGATTFMFEGLPTLPDAGRYWDMVQRHKITQFYTAPTAIRTLMKFDDTFVKRYDVTSLRVLGSVGEPINPESYNEVVGDKKCSIVDTYWQTESGGHLLTPLPGATPQKAGSASFAFFGIVPEGNSVSGVLCISKPWPGITRTIFNDHERYMKTYLNVYKNKYFTGDGVWKDQDGYHWITGRVDDVINVSGHRIGTSEVEGALVTHNKCAEAACVGVPHDVKGQAIFAYVILKENVEETPELLAELKGAVRTHIGPFATPDFVVIAPGLPKTRSGKIMRRLLRKIAAGELDQLGDTSTLADPHVLDLIIEKVKSLKH</sequence>
<dbReference type="OrthoDB" id="1706066at2759"/>
<dbReference type="InterPro" id="IPR045851">
    <property type="entry name" value="AMP-bd_C_sf"/>
</dbReference>
<dbReference type="Pfam" id="PF00501">
    <property type="entry name" value="AMP-binding"/>
    <property type="match status" value="1"/>
</dbReference>
<dbReference type="NCBIfam" id="TIGR02188">
    <property type="entry name" value="Ac_CoA_lig_AcsA"/>
    <property type="match status" value="1"/>
</dbReference>
<feature type="domain" description="AMP-dependent synthetase/ligase" evidence="6">
    <location>
        <begin position="93"/>
        <end position="449"/>
    </location>
</feature>
<dbReference type="EMBL" id="MDYQ01000003">
    <property type="protein sequence ID" value="PRP89401.1"/>
    <property type="molecule type" value="Genomic_DNA"/>
</dbReference>
<comment type="similarity">
    <text evidence="1 5">Belongs to the ATP-dependent AMP-binding enzyme family.</text>
</comment>
<dbReference type="GO" id="GO:0019427">
    <property type="term" value="P:acetyl-CoA biosynthetic process from acetate"/>
    <property type="evidence" value="ECO:0007669"/>
    <property type="project" value="InterPro"/>
</dbReference>
<evidence type="ECO:0000259" key="6">
    <source>
        <dbReference type="Pfam" id="PF00501"/>
    </source>
</evidence>
<dbReference type="InterPro" id="IPR032387">
    <property type="entry name" value="ACAS_N"/>
</dbReference>
<dbReference type="GO" id="GO:0003987">
    <property type="term" value="F:acetate-CoA ligase activity"/>
    <property type="evidence" value="ECO:0007669"/>
    <property type="project" value="UniProtKB-UniRule"/>
</dbReference>
<evidence type="ECO:0000256" key="4">
    <source>
        <dbReference type="ARBA" id="ARBA00022840"/>
    </source>
</evidence>
<dbReference type="Gene3D" id="3.40.50.12780">
    <property type="entry name" value="N-terminal domain of ligase-like"/>
    <property type="match status" value="1"/>
</dbReference>
<organism evidence="9 10">
    <name type="scientific">Planoprotostelium fungivorum</name>
    <dbReference type="NCBI Taxonomy" id="1890364"/>
    <lineage>
        <taxon>Eukaryota</taxon>
        <taxon>Amoebozoa</taxon>
        <taxon>Evosea</taxon>
        <taxon>Variosea</taxon>
        <taxon>Cavosteliida</taxon>
        <taxon>Cavosteliaceae</taxon>
        <taxon>Planoprotostelium</taxon>
    </lineage>
</organism>
<dbReference type="InterPro" id="IPR042099">
    <property type="entry name" value="ANL_N_sf"/>
</dbReference>
<dbReference type="SUPFAM" id="SSF56801">
    <property type="entry name" value="Acetyl-CoA synthetase-like"/>
    <property type="match status" value="1"/>
</dbReference>
<dbReference type="FunFam" id="3.40.50.12780:FF:000001">
    <property type="entry name" value="Acetyl-coenzyme A synthetase"/>
    <property type="match status" value="1"/>
</dbReference>
<dbReference type="EC" id="6.2.1.1" evidence="5"/>
<keyword evidence="10" id="KW-1185">Reference proteome</keyword>
<evidence type="ECO:0000256" key="1">
    <source>
        <dbReference type="ARBA" id="ARBA00006432"/>
    </source>
</evidence>
<dbReference type="Pfam" id="PF13193">
    <property type="entry name" value="AMP-binding_C"/>
    <property type="match status" value="1"/>
</dbReference>
<name>A0A2P6NZL9_9EUKA</name>
<dbReference type="PANTHER" id="PTHR24095">
    <property type="entry name" value="ACETYL-COENZYME A SYNTHETASE"/>
    <property type="match status" value="1"/>
</dbReference>
<dbReference type="NCBIfam" id="NF001208">
    <property type="entry name" value="PRK00174.1"/>
    <property type="match status" value="1"/>
</dbReference>
<dbReference type="CDD" id="cd05966">
    <property type="entry name" value="ACS"/>
    <property type="match status" value="1"/>
</dbReference>
<accession>A0A2P6NZL9</accession>
<keyword evidence="3 5" id="KW-0547">Nucleotide-binding</keyword>
<dbReference type="FunFam" id="3.30.300.30:FF:000004">
    <property type="entry name" value="Acetyl-coenzyme A synthetase"/>
    <property type="match status" value="1"/>
</dbReference>